<dbReference type="RefSeq" id="WP_058643234.1">
    <property type="nucleotide sequence ID" value="NZ_LDSL01000115.1"/>
</dbReference>
<evidence type="ECO:0000256" key="4">
    <source>
        <dbReference type="ARBA" id="ARBA00022692"/>
    </source>
</evidence>
<evidence type="ECO:0000256" key="7">
    <source>
        <dbReference type="RuleBase" id="RU369079"/>
    </source>
</evidence>
<evidence type="ECO:0000256" key="5">
    <source>
        <dbReference type="ARBA" id="ARBA00022989"/>
    </source>
</evidence>
<feature type="transmembrane region" description="Helical" evidence="7">
    <location>
        <begin position="395"/>
        <end position="419"/>
    </location>
</feature>
<feature type="transmembrane region" description="Helical" evidence="7">
    <location>
        <begin position="6"/>
        <end position="33"/>
    </location>
</feature>
<feature type="domain" description="TRAP C4-dicarboxylate transport system permease DctM subunit" evidence="8">
    <location>
        <begin position="8"/>
        <end position="415"/>
    </location>
</feature>
<dbReference type="GO" id="GO:0022857">
    <property type="term" value="F:transmembrane transporter activity"/>
    <property type="evidence" value="ECO:0007669"/>
    <property type="project" value="UniProtKB-UniRule"/>
</dbReference>
<keyword evidence="2" id="KW-1003">Cell membrane</keyword>
<dbReference type="PATRIC" id="fig|433924.3.peg.447"/>
<dbReference type="InterPro" id="IPR010656">
    <property type="entry name" value="DctM"/>
</dbReference>
<feature type="transmembrane region" description="Helical" evidence="7">
    <location>
        <begin position="92"/>
        <end position="125"/>
    </location>
</feature>
<keyword evidence="4 7" id="KW-0812">Transmembrane</keyword>
<feature type="transmembrane region" description="Helical" evidence="7">
    <location>
        <begin position="213"/>
        <end position="234"/>
    </location>
</feature>
<feature type="transmembrane region" description="Helical" evidence="7">
    <location>
        <begin position="271"/>
        <end position="293"/>
    </location>
</feature>
<comment type="similarity">
    <text evidence="7">Belongs to the TRAP transporter large permease family.</text>
</comment>
<dbReference type="Proteomes" id="UP000072741">
    <property type="component" value="Unassembled WGS sequence"/>
</dbReference>
<feature type="transmembrane region" description="Helical" evidence="7">
    <location>
        <begin position="355"/>
        <end position="375"/>
    </location>
</feature>
<evidence type="ECO:0000256" key="3">
    <source>
        <dbReference type="ARBA" id="ARBA00022519"/>
    </source>
</evidence>
<dbReference type="PANTHER" id="PTHR33362:SF4">
    <property type="entry name" value="2,3-DIKETO-L-GULONATE TRAP TRANSPORTER LARGE PERMEASE PROTEIN YIAN"/>
    <property type="match status" value="1"/>
</dbReference>
<sequence>MTIAIFLGALLGAMALGVPIAFSLLACGAALMWHMDMFDAQILAQNTLEGANSFPLLAVPFFMLAGEIMNAGGLSRRIVNFAMTLVGHVRGGLGYVGIMAAIIMASLSGSAVADAAALAALLLPMMSRAGYDKARSAGLLSAASIIAPIIPPSIGFVVFGVAANVSISKLFMAGIVPGLMLGAALWVTWWWLVRKEKIEPAPRASRAEVLTSLKDATFALVLPVIVIVGLKFGVFTPTEAAVVAAVYALFVSTVIYKELKLSQLYGLFEAAARTTAVIMFLVAAAMVSAWMITVANLPAELVAVLQPLLDRPIVLMVVIMVITMLVGTAMDMTPTILILTPVFMPIVKAAGIDPVYFGVLFIINNAIGLITPPVGTVLSTVAGVGKVSMDEVTKGVWPFMVAQFAVMFLMVFFPSLVIVPARWFAG</sequence>
<evidence type="ECO:0000256" key="2">
    <source>
        <dbReference type="ARBA" id="ARBA00022475"/>
    </source>
</evidence>
<evidence type="ECO:0000313" key="9">
    <source>
        <dbReference type="EMBL" id="KTT17195.1"/>
    </source>
</evidence>
<dbReference type="NCBIfam" id="TIGR00786">
    <property type="entry name" value="dctM"/>
    <property type="match status" value="1"/>
</dbReference>
<keyword evidence="5 7" id="KW-1133">Transmembrane helix</keyword>
<dbReference type="OrthoDB" id="9777699at2"/>
<evidence type="ECO:0000259" key="8">
    <source>
        <dbReference type="Pfam" id="PF06808"/>
    </source>
</evidence>
<keyword evidence="6 7" id="KW-0472">Membrane</keyword>
<dbReference type="PIRSF" id="PIRSF006066">
    <property type="entry name" value="HI0050"/>
    <property type="match status" value="1"/>
</dbReference>
<dbReference type="EMBL" id="LDSL01000115">
    <property type="protein sequence ID" value="KTT17195.1"/>
    <property type="molecule type" value="Genomic_DNA"/>
</dbReference>
<name>A0A147GQN0_9BURK</name>
<feature type="transmembrane region" description="Helical" evidence="7">
    <location>
        <begin position="137"/>
        <end position="159"/>
    </location>
</feature>
<proteinExistence type="inferred from homology"/>
<dbReference type="AlphaFoldDB" id="A0A147GQN0"/>
<comment type="subcellular location">
    <subcellularLocation>
        <location evidence="1 7">Cell inner membrane</location>
        <topology evidence="1 7">Multi-pass membrane protein</topology>
    </subcellularLocation>
</comment>
<evidence type="ECO:0000256" key="6">
    <source>
        <dbReference type="ARBA" id="ARBA00023136"/>
    </source>
</evidence>
<keyword evidence="3 7" id="KW-0997">Cell inner membrane</keyword>
<comment type="function">
    <text evidence="7">Part of the tripartite ATP-independent periplasmic (TRAP) transport system.</text>
</comment>
<comment type="caution">
    <text evidence="9">The sequence shown here is derived from an EMBL/GenBank/DDBJ whole genome shotgun (WGS) entry which is preliminary data.</text>
</comment>
<evidence type="ECO:0000313" key="10">
    <source>
        <dbReference type="Proteomes" id="UP000072741"/>
    </source>
</evidence>
<feature type="transmembrane region" description="Helical" evidence="7">
    <location>
        <begin position="313"/>
        <end position="343"/>
    </location>
</feature>
<keyword evidence="10" id="KW-1185">Reference proteome</keyword>
<organism evidence="9 10">
    <name type="scientific">Pseudacidovorax intermedius</name>
    <dbReference type="NCBI Taxonomy" id="433924"/>
    <lineage>
        <taxon>Bacteria</taxon>
        <taxon>Pseudomonadati</taxon>
        <taxon>Pseudomonadota</taxon>
        <taxon>Betaproteobacteria</taxon>
        <taxon>Burkholderiales</taxon>
        <taxon>Comamonadaceae</taxon>
        <taxon>Pseudacidovorax</taxon>
    </lineage>
</organism>
<dbReference type="InterPro" id="IPR004681">
    <property type="entry name" value="TRAP_DctM"/>
</dbReference>
<dbReference type="Pfam" id="PF06808">
    <property type="entry name" value="DctM"/>
    <property type="match status" value="1"/>
</dbReference>
<evidence type="ECO:0000256" key="1">
    <source>
        <dbReference type="ARBA" id="ARBA00004429"/>
    </source>
</evidence>
<dbReference type="GO" id="GO:0005886">
    <property type="term" value="C:plasma membrane"/>
    <property type="evidence" value="ECO:0007669"/>
    <property type="project" value="UniProtKB-SubCell"/>
</dbReference>
<protein>
    <recommendedName>
        <fullName evidence="7">TRAP transporter large permease protein</fullName>
    </recommendedName>
</protein>
<accession>A0A147GQN0</accession>
<feature type="transmembrane region" description="Helical" evidence="7">
    <location>
        <begin position="171"/>
        <end position="192"/>
    </location>
</feature>
<reference evidence="9 10" key="1">
    <citation type="journal article" date="2016" name="Front. Microbiol.">
        <title>Genomic Resource of Rice Seed Associated Bacteria.</title>
        <authorList>
            <person name="Midha S."/>
            <person name="Bansal K."/>
            <person name="Sharma S."/>
            <person name="Kumar N."/>
            <person name="Patil P.P."/>
            <person name="Chaudhry V."/>
            <person name="Patil P.B."/>
        </authorList>
    </citation>
    <scope>NUCLEOTIDE SEQUENCE [LARGE SCALE GENOMIC DNA]</scope>
    <source>
        <strain evidence="9 10">NS331</strain>
    </source>
</reference>
<gene>
    <name evidence="9" type="ORF">NS331_17470</name>
</gene>
<feature type="transmembrane region" description="Helical" evidence="7">
    <location>
        <begin position="54"/>
        <end position="72"/>
    </location>
</feature>
<comment type="subunit">
    <text evidence="7">The complex comprises the extracytoplasmic solute receptor protein and the two transmembrane proteins.</text>
</comment>
<dbReference type="PANTHER" id="PTHR33362">
    <property type="entry name" value="SIALIC ACID TRAP TRANSPORTER PERMEASE PROTEIN SIAT-RELATED"/>
    <property type="match status" value="1"/>
</dbReference>
<keyword evidence="7" id="KW-0813">Transport</keyword>
<feature type="transmembrane region" description="Helical" evidence="7">
    <location>
        <begin position="240"/>
        <end position="259"/>
    </location>
</feature>